<dbReference type="EMBL" id="SIDB01000007">
    <property type="protein sequence ID" value="KAI3430636.1"/>
    <property type="molecule type" value="Genomic_DNA"/>
</dbReference>
<evidence type="ECO:0000313" key="3">
    <source>
        <dbReference type="Proteomes" id="UP001055712"/>
    </source>
</evidence>
<accession>A0A9D4TNU0</accession>
<feature type="region of interest" description="Disordered" evidence="1">
    <location>
        <begin position="238"/>
        <end position="281"/>
    </location>
</feature>
<gene>
    <name evidence="2" type="ORF">D9Q98_005229</name>
</gene>
<feature type="compositionally biased region" description="Low complexity" evidence="1">
    <location>
        <begin position="238"/>
        <end position="248"/>
    </location>
</feature>
<protein>
    <submittedName>
        <fullName evidence="2">Uncharacterized protein</fullName>
    </submittedName>
</protein>
<reference evidence="2" key="1">
    <citation type="journal article" date="2019" name="Plant J.">
        <title>Chlorella vulgaris genome assembly and annotation reveals the molecular basis for metabolic acclimation to high light conditions.</title>
        <authorList>
            <person name="Cecchin M."/>
            <person name="Marcolungo L."/>
            <person name="Rossato M."/>
            <person name="Girolomoni L."/>
            <person name="Cosentino E."/>
            <person name="Cuine S."/>
            <person name="Li-Beisson Y."/>
            <person name="Delledonne M."/>
            <person name="Ballottari M."/>
        </authorList>
    </citation>
    <scope>NUCLEOTIDE SEQUENCE</scope>
    <source>
        <strain evidence="2">211/11P</strain>
    </source>
</reference>
<sequence length="303" mass="31618">MASLLRGYGLAREQAHFKLEQEADVQRHRQRLVKQGKLDPEAVARDRAAAAAAGASQPFGASEHNYETLAEVLQQQVRVDDPHALRRREYERRVKGEAPPMSAADLRRARSKLHALGSAVGHVPRMSMGRDRYMWQPNGGGAAGGDVALSAIRQLTPEAQEVASRTYVAGVRALVYGSLLGAVGLAGGVTWAVRSSGISSGQELGERVREAFLPLSANMRGWLLPVKHRAQAWLGPPGAASGSLSEASSGGGGVQLDSAAQGEGGAGFGGDGAGGNGGGAAAEFSRRMQQRYNTKGGGGSAVF</sequence>
<proteinExistence type="predicted"/>
<comment type="caution">
    <text evidence="2">The sequence shown here is derived from an EMBL/GenBank/DDBJ whole genome shotgun (WGS) entry which is preliminary data.</text>
</comment>
<evidence type="ECO:0000256" key="1">
    <source>
        <dbReference type="SAM" id="MobiDB-lite"/>
    </source>
</evidence>
<reference evidence="2" key="2">
    <citation type="submission" date="2020-11" db="EMBL/GenBank/DDBJ databases">
        <authorList>
            <person name="Cecchin M."/>
            <person name="Marcolungo L."/>
            <person name="Rossato M."/>
            <person name="Girolomoni L."/>
            <person name="Cosentino E."/>
            <person name="Cuine S."/>
            <person name="Li-Beisson Y."/>
            <person name="Delledonne M."/>
            <person name="Ballottari M."/>
        </authorList>
    </citation>
    <scope>NUCLEOTIDE SEQUENCE</scope>
    <source>
        <strain evidence="2">211/11P</strain>
        <tissue evidence="2">Whole cell</tissue>
    </source>
</reference>
<dbReference type="Proteomes" id="UP001055712">
    <property type="component" value="Unassembled WGS sequence"/>
</dbReference>
<feature type="compositionally biased region" description="Gly residues" evidence="1">
    <location>
        <begin position="262"/>
        <end position="280"/>
    </location>
</feature>
<organism evidence="2 3">
    <name type="scientific">Chlorella vulgaris</name>
    <name type="common">Green alga</name>
    <dbReference type="NCBI Taxonomy" id="3077"/>
    <lineage>
        <taxon>Eukaryota</taxon>
        <taxon>Viridiplantae</taxon>
        <taxon>Chlorophyta</taxon>
        <taxon>core chlorophytes</taxon>
        <taxon>Trebouxiophyceae</taxon>
        <taxon>Chlorellales</taxon>
        <taxon>Chlorellaceae</taxon>
        <taxon>Chlorella clade</taxon>
        <taxon>Chlorella</taxon>
    </lineage>
</organism>
<evidence type="ECO:0000313" key="2">
    <source>
        <dbReference type="EMBL" id="KAI3430636.1"/>
    </source>
</evidence>
<dbReference type="AlphaFoldDB" id="A0A9D4TNU0"/>
<dbReference type="OrthoDB" id="507402at2759"/>
<keyword evidence="3" id="KW-1185">Reference proteome</keyword>
<name>A0A9D4TNU0_CHLVU</name>